<dbReference type="InterPro" id="IPR036291">
    <property type="entry name" value="NAD(P)-bd_dom_sf"/>
</dbReference>
<keyword evidence="13" id="KW-1185">Reference proteome</keyword>
<evidence type="ECO:0000256" key="5">
    <source>
        <dbReference type="ARBA" id="ARBA00044059"/>
    </source>
</evidence>
<evidence type="ECO:0000256" key="4">
    <source>
        <dbReference type="ARBA" id="ARBA00044050"/>
    </source>
</evidence>
<evidence type="ECO:0000256" key="8">
    <source>
        <dbReference type="ARBA" id="ARBA00044349"/>
    </source>
</evidence>
<evidence type="ECO:0000256" key="7">
    <source>
        <dbReference type="ARBA" id="ARBA00044271"/>
    </source>
</evidence>
<evidence type="ECO:0000256" key="3">
    <source>
        <dbReference type="ARBA" id="ARBA00043812"/>
    </source>
</evidence>
<comment type="catalytic activity">
    <reaction evidence="3">
        <text>L-allo-threonine + NADP(+) = aminoacetone + CO2 + NADPH</text>
        <dbReference type="Rhea" id="RHEA:43524"/>
        <dbReference type="ChEBI" id="CHEBI:16526"/>
        <dbReference type="ChEBI" id="CHEBI:57783"/>
        <dbReference type="ChEBI" id="CHEBI:58320"/>
        <dbReference type="ChEBI" id="CHEBI:58349"/>
        <dbReference type="ChEBI" id="CHEBI:58585"/>
        <dbReference type="EC" id="1.1.1.381"/>
    </reaction>
</comment>
<dbReference type="InterPro" id="IPR020904">
    <property type="entry name" value="Sc_DH/Rdtase_CS"/>
</dbReference>
<proteinExistence type="inferred from homology"/>
<evidence type="ECO:0000256" key="9">
    <source>
        <dbReference type="ARBA" id="ARBA00045650"/>
    </source>
</evidence>
<dbReference type="PANTHER" id="PTHR43086:SF3">
    <property type="entry name" value="NADP-DEPENDENT 3-HYDROXY ACID DEHYDROGENASE YDFG"/>
    <property type="match status" value="1"/>
</dbReference>
<comment type="similarity">
    <text evidence="1 11">Belongs to the short-chain dehydrogenases/reductases (SDR) family.</text>
</comment>
<dbReference type="PANTHER" id="PTHR43086">
    <property type="entry name" value="VERY-LONG-CHAIN 3-OXOOACYL-COA REDUCTASE"/>
    <property type="match status" value="1"/>
</dbReference>
<reference evidence="12 13" key="1">
    <citation type="submission" date="2018-05" db="EMBL/GenBank/DDBJ databases">
        <title>The Hungate 1000. A catalogue of reference genomes from the rumen microbiome.</title>
        <authorList>
            <person name="Kelly W."/>
        </authorList>
    </citation>
    <scope>NUCLEOTIDE SEQUENCE [LARGE SCALE GENOMIC DNA]</scope>
    <source>
        <strain evidence="12 13">NLAE-zl-C242</strain>
    </source>
</reference>
<dbReference type="AlphaFoldDB" id="A0A2Y9C9R8"/>
<comment type="caution">
    <text evidence="12">The sequence shown here is derived from an EMBL/GenBank/DDBJ whole genome shotgun (WGS) entry which is preliminary data.</text>
</comment>
<evidence type="ECO:0000313" key="13">
    <source>
        <dbReference type="Proteomes" id="UP000245845"/>
    </source>
</evidence>
<gene>
    <name evidence="12" type="ORF">A8806_10361</name>
</gene>
<evidence type="ECO:0000313" key="12">
    <source>
        <dbReference type="EMBL" id="PWJ30657.1"/>
    </source>
</evidence>
<dbReference type="EMBL" id="QGDL01000003">
    <property type="protein sequence ID" value="PWJ30657.1"/>
    <property type="molecule type" value="Genomic_DNA"/>
</dbReference>
<evidence type="ECO:0000256" key="6">
    <source>
        <dbReference type="ARBA" id="ARBA00044065"/>
    </source>
</evidence>
<keyword evidence="2" id="KW-0560">Oxidoreductase</keyword>
<dbReference type="PROSITE" id="PS00061">
    <property type="entry name" value="ADH_SHORT"/>
    <property type="match status" value="1"/>
</dbReference>
<name>A0A2Y9C9R8_9FIRM</name>
<dbReference type="Gene3D" id="3.40.50.720">
    <property type="entry name" value="NAD(P)-binding Rossmann-like Domain"/>
    <property type="match status" value="1"/>
</dbReference>
<dbReference type="PRINTS" id="PR00080">
    <property type="entry name" value="SDRFAMILY"/>
</dbReference>
<dbReference type="InterPro" id="IPR002347">
    <property type="entry name" value="SDR_fam"/>
</dbReference>
<dbReference type="EC" id="1.1.1.298" evidence="4"/>
<protein>
    <recommendedName>
        <fullName evidence="6">NADP-dependent 3-hydroxy acid dehydrogenase YdfG</fullName>
        <ecNumber evidence="4">1.1.1.298</ecNumber>
        <ecNumber evidence="5">1.1.1.381</ecNumber>
    </recommendedName>
    <alternativeName>
        <fullName evidence="8">L-allo-threonine dehydrogenase</fullName>
    </alternativeName>
    <alternativeName>
        <fullName evidence="7">Malonic semialdehyde reductase</fullName>
    </alternativeName>
</protein>
<dbReference type="PRINTS" id="PR00081">
    <property type="entry name" value="GDHRDH"/>
</dbReference>
<dbReference type="Pfam" id="PF00106">
    <property type="entry name" value="adh_short"/>
    <property type="match status" value="1"/>
</dbReference>
<dbReference type="EC" id="1.1.1.381" evidence="5"/>
<evidence type="ECO:0000256" key="10">
    <source>
        <dbReference type="ARBA" id="ARBA00047274"/>
    </source>
</evidence>
<evidence type="ECO:0000256" key="1">
    <source>
        <dbReference type="ARBA" id="ARBA00006484"/>
    </source>
</evidence>
<sequence>MRIAIVTGASSGMGREFVRQLPYFYHNLDEIWIIARREEKLAALAQGSAVPCRIFAGDLCKGEIYQKLEHALKEETPDIRMLVNAAGFGKVGEVKKIAHREPSAQTAMIDLNCRALTRMTLICLPYLRLGSRVVNLASAAAFCPQPSFAVYAATKSYVLSFSRALGAELKRTGIYVTAVCPGPVATEFFDVSGKLPNKWKDAVMAKPDRVVKKALLDVRKKKEISVYGIAMKGAELGAKLMPHRVIMDLLSN</sequence>
<organism evidence="12 13">
    <name type="scientific">Faecalicatena orotica</name>
    <dbReference type="NCBI Taxonomy" id="1544"/>
    <lineage>
        <taxon>Bacteria</taxon>
        <taxon>Bacillati</taxon>
        <taxon>Bacillota</taxon>
        <taxon>Clostridia</taxon>
        <taxon>Lachnospirales</taxon>
        <taxon>Lachnospiraceae</taxon>
        <taxon>Faecalicatena</taxon>
    </lineage>
</organism>
<dbReference type="GO" id="GO:0035527">
    <property type="term" value="F:3-hydroxypropionate dehydrogenase (NADP+) activity"/>
    <property type="evidence" value="ECO:0007669"/>
    <property type="project" value="UniProtKB-EC"/>
</dbReference>
<comment type="function">
    <text evidence="9">NADP-dependent dehydrogenase with broad substrate specificity acting on 3-hydroxy acids. Catalyzes the NADP-dependent oxidation of L-allo-threonine to L-2-amino-3-keto-butyrate, which is spontaneously decarboxylated into aminoacetone. Also acts on D-threonine, L-serine, D-serine, D-3-hydroxyisobutyrate, L-3-hydroxyisobutyrate, D-glycerate and L-glycerate. Able to catalyze the reduction of the malonic semialdehyde to 3-hydroxypropionic acid. YdfG is apparently supplementing RutE, the presumed malonic semialdehyde reductase involved in pyrimidine degradation since both are able to detoxify malonic semialdehyde.</text>
</comment>
<dbReference type="RefSeq" id="WP_109730566.1">
    <property type="nucleotide sequence ID" value="NZ_BAAACK010000004.1"/>
</dbReference>
<dbReference type="OrthoDB" id="9808814at2"/>
<evidence type="ECO:0000256" key="11">
    <source>
        <dbReference type="RuleBase" id="RU000363"/>
    </source>
</evidence>
<dbReference type="SUPFAM" id="SSF51735">
    <property type="entry name" value="NAD(P)-binding Rossmann-fold domains"/>
    <property type="match status" value="1"/>
</dbReference>
<dbReference type="Proteomes" id="UP000245845">
    <property type="component" value="Unassembled WGS sequence"/>
</dbReference>
<accession>A0A2Y9C9R8</accession>
<comment type="catalytic activity">
    <reaction evidence="10">
        <text>3-hydroxypropanoate + NADP(+) = 3-oxopropanoate + NADPH + H(+)</text>
        <dbReference type="Rhea" id="RHEA:26438"/>
        <dbReference type="ChEBI" id="CHEBI:15378"/>
        <dbReference type="ChEBI" id="CHEBI:16510"/>
        <dbReference type="ChEBI" id="CHEBI:33190"/>
        <dbReference type="ChEBI" id="CHEBI:57783"/>
        <dbReference type="ChEBI" id="CHEBI:58349"/>
        <dbReference type="EC" id="1.1.1.298"/>
    </reaction>
</comment>
<evidence type="ECO:0000256" key="2">
    <source>
        <dbReference type="ARBA" id="ARBA00023002"/>
    </source>
</evidence>